<comment type="caution">
    <text evidence="1">The sequence shown here is derived from an EMBL/GenBank/DDBJ whole genome shotgun (WGS) entry which is preliminary data.</text>
</comment>
<dbReference type="OrthoDB" id="2587968at2759"/>
<evidence type="ECO:0000313" key="1">
    <source>
        <dbReference type="EMBL" id="KAG1797682.1"/>
    </source>
</evidence>
<dbReference type="AlphaFoldDB" id="A0A9P7DLA0"/>
<dbReference type="RefSeq" id="XP_041162635.1">
    <property type="nucleotide sequence ID" value="XM_041299899.1"/>
</dbReference>
<keyword evidence="2" id="KW-1185">Reference proteome</keyword>
<accession>A0A9P7DLA0</accession>
<protein>
    <submittedName>
        <fullName evidence="1">Uncharacterized protein</fullName>
    </submittedName>
</protein>
<dbReference type="GeneID" id="64593663"/>
<organism evidence="1 2">
    <name type="scientific">Suillus plorans</name>
    <dbReference type="NCBI Taxonomy" id="116603"/>
    <lineage>
        <taxon>Eukaryota</taxon>
        <taxon>Fungi</taxon>
        <taxon>Dikarya</taxon>
        <taxon>Basidiomycota</taxon>
        <taxon>Agaricomycotina</taxon>
        <taxon>Agaricomycetes</taxon>
        <taxon>Agaricomycetidae</taxon>
        <taxon>Boletales</taxon>
        <taxon>Suillineae</taxon>
        <taxon>Suillaceae</taxon>
        <taxon>Suillus</taxon>
    </lineage>
</organism>
<gene>
    <name evidence="1" type="ORF">HD556DRAFT_1306309</name>
</gene>
<dbReference type="EMBL" id="JABBWE010000015">
    <property type="protein sequence ID" value="KAG1797682.1"/>
    <property type="molecule type" value="Genomic_DNA"/>
</dbReference>
<name>A0A9P7DLA0_9AGAM</name>
<reference evidence="1" key="1">
    <citation type="journal article" date="2020" name="New Phytol.">
        <title>Comparative genomics reveals dynamic genome evolution in host specialist ectomycorrhizal fungi.</title>
        <authorList>
            <person name="Lofgren L.A."/>
            <person name="Nguyen N.H."/>
            <person name="Vilgalys R."/>
            <person name="Ruytinx J."/>
            <person name="Liao H.L."/>
            <person name="Branco S."/>
            <person name="Kuo A."/>
            <person name="LaButti K."/>
            <person name="Lipzen A."/>
            <person name="Andreopoulos W."/>
            <person name="Pangilinan J."/>
            <person name="Riley R."/>
            <person name="Hundley H."/>
            <person name="Na H."/>
            <person name="Barry K."/>
            <person name="Grigoriev I.V."/>
            <person name="Stajich J.E."/>
            <person name="Kennedy P.G."/>
        </authorList>
    </citation>
    <scope>NUCLEOTIDE SEQUENCE</scope>
    <source>
        <strain evidence="1">S12</strain>
    </source>
</reference>
<proteinExistence type="predicted"/>
<sequence length="132" mass="14870">MPGMKSQPSTRPPHPEHLVRSLQYLKRVVLLELYLPIGTFGKEEQVNEEFAKEYLNPQEFVFADGRWGVVPVFKLPTKSSPAYPSIDFGTELCTLTGSRLDASEFAFRMLDSDIAISCPSTSTCYWFSASLQ</sequence>
<dbReference type="Proteomes" id="UP000719766">
    <property type="component" value="Unassembled WGS sequence"/>
</dbReference>
<evidence type="ECO:0000313" key="2">
    <source>
        <dbReference type="Proteomes" id="UP000719766"/>
    </source>
</evidence>